<dbReference type="PANTHER" id="PTHR31586:SF1">
    <property type="entry name" value="CYTOCHROME C OXIDASE ASSEMBLY PROTEIN COX20, MITOCHONDRIAL"/>
    <property type="match status" value="1"/>
</dbReference>
<dbReference type="GO" id="GO:0033617">
    <property type="term" value="P:mitochondrial respiratory chain complex IV assembly"/>
    <property type="evidence" value="ECO:0007669"/>
    <property type="project" value="InterPro"/>
</dbReference>
<evidence type="ECO:0000256" key="6">
    <source>
        <dbReference type="ARBA" id="ARBA00022989"/>
    </source>
</evidence>
<dbReference type="PANTHER" id="PTHR31586">
    <property type="entry name" value="CYTOCHROME C OXIDASE PROTEIN 20"/>
    <property type="match status" value="1"/>
</dbReference>
<dbReference type="AlphaFoldDB" id="A0A0D2PX48"/>
<evidence type="ECO:0000256" key="1">
    <source>
        <dbReference type="ARBA" id="ARBA00004273"/>
    </source>
</evidence>
<keyword evidence="5" id="KW-0999">Mitochondrion inner membrane</keyword>
<keyword evidence="7" id="KW-0496">Mitochondrion</keyword>
<sequence>MSNEREPLSEAHVLPSRLPPPTGSLIQDSLQSARHIGDIPCARNAFLTGIVGGAGMGIIRGLSTSLMGAGHWAMGTCILLSVASWNICQYRFQQERTQLTQMMESMRKRPVRDNSEKPRDPSATAAS</sequence>
<proteinExistence type="inferred from homology"/>
<dbReference type="PRINTS" id="PR02049">
    <property type="entry name" value="PROTEINF36A"/>
</dbReference>
<feature type="compositionally biased region" description="Basic and acidic residues" evidence="9">
    <location>
        <begin position="105"/>
        <end position="120"/>
    </location>
</feature>
<dbReference type="InterPro" id="IPR022533">
    <property type="entry name" value="Cox20"/>
</dbReference>
<evidence type="ECO:0000256" key="4">
    <source>
        <dbReference type="ARBA" id="ARBA00022692"/>
    </source>
</evidence>
<evidence type="ECO:0000313" key="10">
    <source>
        <dbReference type="EMBL" id="KJA24025.1"/>
    </source>
</evidence>
<dbReference type="EMBL" id="KN817539">
    <property type="protein sequence ID" value="KJA24025.1"/>
    <property type="molecule type" value="Genomic_DNA"/>
</dbReference>
<accession>A0A0D2PX48</accession>
<keyword evidence="6" id="KW-1133">Transmembrane helix</keyword>
<evidence type="ECO:0000313" key="11">
    <source>
        <dbReference type="Proteomes" id="UP000054270"/>
    </source>
</evidence>
<dbReference type="Pfam" id="PF12597">
    <property type="entry name" value="Cox20"/>
    <property type="match status" value="1"/>
</dbReference>
<comment type="subcellular location">
    <subcellularLocation>
        <location evidence="1">Mitochondrion inner membrane</location>
    </subcellularLocation>
</comment>
<name>A0A0D2PX48_HYPSF</name>
<comment type="similarity">
    <text evidence="2">Belongs to the COX20 family.</text>
</comment>
<dbReference type="OMA" id="TGNYWTD"/>
<protein>
    <recommendedName>
        <fullName evidence="3">Cytochrome c oxidase assembly protein COX20, mitochondrial</fullName>
    </recommendedName>
</protein>
<organism evidence="10 11">
    <name type="scientific">Hypholoma sublateritium (strain FD-334 SS-4)</name>
    <dbReference type="NCBI Taxonomy" id="945553"/>
    <lineage>
        <taxon>Eukaryota</taxon>
        <taxon>Fungi</taxon>
        <taxon>Dikarya</taxon>
        <taxon>Basidiomycota</taxon>
        <taxon>Agaricomycotina</taxon>
        <taxon>Agaricomycetes</taxon>
        <taxon>Agaricomycetidae</taxon>
        <taxon>Agaricales</taxon>
        <taxon>Agaricineae</taxon>
        <taxon>Strophariaceae</taxon>
        <taxon>Hypholoma</taxon>
    </lineage>
</organism>
<keyword evidence="8" id="KW-0472">Membrane</keyword>
<keyword evidence="11" id="KW-1185">Reference proteome</keyword>
<feature type="region of interest" description="Disordered" evidence="9">
    <location>
        <begin position="104"/>
        <end position="127"/>
    </location>
</feature>
<evidence type="ECO:0000256" key="2">
    <source>
        <dbReference type="ARBA" id="ARBA00009575"/>
    </source>
</evidence>
<dbReference type="STRING" id="945553.A0A0D2PX48"/>
<dbReference type="GO" id="GO:0005743">
    <property type="term" value="C:mitochondrial inner membrane"/>
    <property type="evidence" value="ECO:0007669"/>
    <property type="project" value="UniProtKB-SubCell"/>
</dbReference>
<evidence type="ECO:0000256" key="9">
    <source>
        <dbReference type="SAM" id="MobiDB-lite"/>
    </source>
</evidence>
<dbReference type="Proteomes" id="UP000054270">
    <property type="component" value="Unassembled WGS sequence"/>
</dbReference>
<reference evidence="11" key="1">
    <citation type="submission" date="2014-04" db="EMBL/GenBank/DDBJ databases">
        <title>Evolutionary Origins and Diversification of the Mycorrhizal Mutualists.</title>
        <authorList>
            <consortium name="DOE Joint Genome Institute"/>
            <consortium name="Mycorrhizal Genomics Consortium"/>
            <person name="Kohler A."/>
            <person name="Kuo A."/>
            <person name="Nagy L.G."/>
            <person name="Floudas D."/>
            <person name="Copeland A."/>
            <person name="Barry K.W."/>
            <person name="Cichocki N."/>
            <person name="Veneault-Fourrey C."/>
            <person name="LaButti K."/>
            <person name="Lindquist E.A."/>
            <person name="Lipzen A."/>
            <person name="Lundell T."/>
            <person name="Morin E."/>
            <person name="Murat C."/>
            <person name="Riley R."/>
            <person name="Ohm R."/>
            <person name="Sun H."/>
            <person name="Tunlid A."/>
            <person name="Henrissat B."/>
            <person name="Grigoriev I.V."/>
            <person name="Hibbett D.S."/>
            <person name="Martin F."/>
        </authorList>
    </citation>
    <scope>NUCLEOTIDE SEQUENCE [LARGE SCALE GENOMIC DNA]</scope>
    <source>
        <strain evidence="11">FD-334 SS-4</strain>
    </source>
</reference>
<evidence type="ECO:0000256" key="8">
    <source>
        <dbReference type="ARBA" id="ARBA00023136"/>
    </source>
</evidence>
<keyword evidence="4" id="KW-0812">Transmembrane</keyword>
<evidence type="ECO:0000256" key="5">
    <source>
        <dbReference type="ARBA" id="ARBA00022792"/>
    </source>
</evidence>
<feature type="region of interest" description="Disordered" evidence="9">
    <location>
        <begin position="1"/>
        <end position="21"/>
    </location>
</feature>
<evidence type="ECO:0000256" key="7">
    <source>
        <dbReference type="ARBA" id="ARBA00023128"/>
    </source>
</evidence>
<dbReference type="OrthoDB" id="14603at2759"/>
<evidence type="ECO:0000256" key="3">
    <source>
        <dbReference type="ARBA" id="ARBA00017689"/>
    </source>
</evidence>
<gene>
    <name evidence="10" type="ORF">HYPSUDRAFT_39153</name>
</gene>